<dbReference type="EMBL" id="JBFXLU010000338">
    <property type="protein sequence ID" value="KAL2829319.1"/>
    <property type="molecule type" value="Genomic_DNA"/>
</dbReference>
<evidence type="ECO:0000256" key="3">
    <source>
        <dbReference type="ARBA" id="ARBA00022692"/>
    </source>
</evidence>
<feature type="transmembrane region" description="Helical" evidence="6">
    <location>
        <begin position="391"/>
        <end position="411"/>
    </location>
</feature>
<gene>
    <name evidence="7" type="ORF">BJY01DRAFT_255069</name>
</gene>
<dbReference type="Proteomes" id="UP001610446">
    <property type="component" value="Unassembled WGS sequence"/>
</dbReference>
<comment type="caution">
    <text evidence="7">The sequence shown here is derived from an EMBL/GenBank/DDBJ whole genome shotgun (WGS) entry which is preliminary data.</text>
</comment>
<keyword evidence="5 6" id="KW-0472">Membrane</keyword>
<keyword evidence="3 6" id="KW-0812">Transmembrane</keyword>
<keyword evidence="4 6" id="KW-1133">Transmembrane helix</keyword>
<evidence type="ECO:0000313" key="8">
    <source>
        <dbReference type="Proteomes" id="UP001610446"/>
    </source>
</evidence>
<protein>
    <submittedName>
        <fullName evidence="7">Permease for cytosine/purines, uracil, thiamine, allantoin-domain-containing protein</fullName>
    </submittedName>
</protein>
<feature type="transmembrane region" description="Helical" evidence="6">
    <location>
        <begin position="278"/>
        <end position="305"/>
    </location>
</feature>
<organism evidence="7 8">
    <name type="scientific">Aspergillus pseudoustus</name>
    <dbReference type="NCBI Taxonomy" id="1810923"/>
    <lineage>
        <taxon>Eukaryota</taxon>
        <taxon>Fungi</taxon>
        <taxon>Dikarya</taxon>
        <taxon>Ascomycota</taxon>
        <taxon>Pezizomycotina</taxon>
        <taxon>Eurotiomycetes</taxon>
        <taxon>Eurotiomycetidae</taxon>
        <taxon>Eurotiales</taxon>
        <taxon>Aspergillaceae</taxon>
        <taxon>Aspergillus</taxon>
        <taxon>Aspergillus subgen. Nidulantes</taxon>
    </lineage>
</organism>
<reference evidence="7 8" key="1">
    <citation type="submission" date="2024-07" db="EMBL/GenBank/DDBJ databases">
        <title>Section-level genome sequencing and comparative genomics of Aspergillus sections Usti and Cavernicolus.</title>
        <authorList>
            <consortium name="Lawrence Berkeley National Laboratory"/>
            <person name="Nybo J.L."/>
            <person name="Vesth T.C."/>
            <person name="Theobald S."/>
            <person name="Frisvad J.C."/>
            <person name="Larsen T.O."/>
            <person name="Kjaerboelling I."/>
            <person name="Rothschild-Mancinelli K."/>
            <person name="Lyhne E.K."/>
            <person name="Kogle M.E."/>
            <person name="Barry K."/>
            <person name="Clum A."/>
            <person name="Na H."/>
            <person name="Ledsgaard L."/>
            <person name="Lin J."/>
            <person name="Lipzen A."/>
            <person name="Kuo A."/>
            <person name="Riley R."/>
            <person name="Mondo S."/>
            <person name="Labutti K."/>
            <person name="Haridas S."/>
            <person name="Pangalinan J."/>
            <person name="Salamov A.A."/>
            <person name="Simmons B.A."/>
            <person name="Magnuson J.K."/>
            <person name="Chen J."/>
            <person name="Drula E."/>
            <person name="Henrissat B."/>
            <person name="Wiebenga A."/>
            <person name="Lubbers R.J."/>
            <person name="Gomes A.C."/>
            <person name="Makela M.R."/>
            <person name="Stajich J."/>
            <person name="Grigoriev I.V."/>
            <person name="Mortensen U.H."/>
            <person name="De Vries R.P."/>
            <person name="Baker S.E."/>
            <person name="Andersen M.R."/>
        </authorList>
    </citation>
    <scope>NUCLEOTIDE SEQUENCE [LARGE SCALE GENOMIC DNA]</scope>
    <source>
        <strain evidence="7 8">CBS 123904</strain>
    </source>
</reference>
<dbReference type="PANTHER" id="PTHR30618">
    <property type="entry name" value="NCS1 FAMILY PURINE/PYRIMIDINE TRANSPORTER"/>
    <property type="match status" value="1"/>
</dbReference>
<keyword evidence="8" id="KW-1185">Reference proteome</keyword>
<feature type="transmembrane region" description="Helical" evidence="6">
    <location>
        <begin position="200"/>
        <end position="218"/>
    </location>
</feature>
<feature type="transmembrane region" description="Helical" evidence="6">
    <location>
        <begin position="165"/>
        <end position="188"/>
    </location>
</feature>
<feature type="transmembrane region" description="Helical" evidence="6">
    <location>
        <begin position="432"/>
        <end position="454"/>
    </location>
</feature>
<feature type="transmembrane region" description="Helical" evidence="6">
    <location>
        <begin position="366"/>
        <end position="385"/>
    </location>
</feature>
<dbReference type="Gene3D" id="1.10.4160.10">
    <property type="entry name" value="Hydantoin permease"/>
    <property type="match status" value="1"/>
</dbReference>
<feature type="transmembrane region" description="Helical" evidence="6">
    <location>
        <begin position="119"/>
        <end position="145"/>
    </location>
</feature>
<comment type="similarity">
    <text evidence="2">Belongs to the purine-cytosine permease (2.A.39) family.</text>
</comment>
<evidence type="ECO:0000313" key="7">
    <source>
        <dbReference type="EMBL" id="KAL2829319.1"/>
    </source>
</evidence>
<feature type="transmembrane region" description="Helical" evidence="6">
    <location>
        <begin position="474"/>
        <end position="497"/>
    </location>
</feature>
<evidence type="ECO:0000256" key="5">
    <source>
        <dbReference type="ARBA" id="ARBA00023136"/>
    </source>
</evidence>
<dbReference type="PANTHER" id="PTHR30618:SF0">
    <property type="entry name" value="PURINE-URACIL PERMEASE NCS1"/>
    <property type="match status" value="1"/>
</dbReference>
<sequence length="546" mass="59874">MSKLRHKITVHPPHSQCLPKNTFTNADMDPVPFKDRTWAWYDVGGFWISEGFQIPILQMAGSLIVNGLSPGMAMGAVVVGNILVMVPCALNGYTGAATGVNFPVISRASWGLHGAKLAVAIRAIVAVFWYGIQISTGGSCVYQMLTAIWPSLPRRIPNRLPESSNITSADLLCFFIFWLLTLPFLAIPISRLRWLFRAKLLLMPITGLSLFIWALVRAHGFGPVFNQPSSPPEGYSTAFLFFSAITSVIGPQATFALNMGDFCRYSRNPRYTCYAQAVMMPLCLTLTAFLGVVLASSSTTIFALAEPEWDPLALVGHFDSRAAQFFVSLLFAFATLCTNIAGNSVAFGNDVASLFPAYLNIRRGQFLCAILGVAVTPWNILHSATNLLNFLNGYAVFLGPLCGILLADYWILQARGRRLRLGQLYQPQGGYWFVRGWNFRAVAAFFLALVPNLPGLAKSVTPRISGVPRGFENVYTMSWVVGLVIAGCVYLGLTVVFPIARVSSVGAIGEEEDEEQDPAREWLYSSAEPMEAREKHNIIQVKTGCL</sequence>
<name>A0ABR4IPY2_9EURO</name>
<feature type="transmembrane region" description="Helical" evidence="6">
    <location>
        <begin position="325"/>
        <end position="346"/>
    </location>
</feature>
<evidence type="ECO:0000256" key="4">
    <source>
        <dbReference type="ARBA" id="ARBA00022989"/>
    </source>
</evidence>
<dbReference type="Pfam" id="PF02133">
    <property type="entry name" value="Transp_cyt_pur"/>
    <property type="match status" value="1"/>
</dbReference>
<accession>A0ABR4IPY2</accession>
<dbReference type="InterPro" id="IPR001248">
    <property type="entry name" value="Pur-cyt_permease"/>
</dbReference>
<proteinExistence type="inferred from homology"/>
<dbReference type="InterPro" id="IPR045225">
    <property type="entry name" value="Uracil/uridine/allantoin_perm"/>
</dbReference>
<evidence type="ECO:0000256" key="1">
    <source>
        <dbReference type="ARBA" id="ARBA00004141"/>
    </source>
</evidence>
<evidence type="ECO:0000256" key="2">
    <source>
        <dbReference type="ARBA" id="ARBA00008974"/>
    </source>
</evidence>
<dbReference type="CDD" id="cd11482">
    <property type="entry name" value="SLC-NCS1sbd_NRT1-like"/>
    <property type="match status" value="1"/>
</dbReference>
<evidence type="ECO:0000256" key="6">
    <source>
        <dbReference type="SAM" id="Phobius"/>
    </source>
</evidence>
<comment type="subcellular location">
    <subcellularLocation>
        <location evidence="1">Membrane</location>
        <topology evidence="1">Multi-pass membrane protein</topology>
    </subcellularLocation>
</comment>
<feature type="transmembrane region" description="Helical" evidence="6">
    <location>
        <begin position="238"/>
        <end position="257"/>
    </location>
</feature>